<dbReference type="Gene3D" id="3.20.20.70">
    <property type="entry name" value="Aldolase class I"/>
    <property type="match status" value="1"/>
</dbReference>
<dbReference type="InterPro" id="IPR058240">
    <property type="entry name" value="rSAM_sf"/>
</dbReference>
<dbReference type="EMBL" id="CP019288">
    <property type="protein sequence ID" value="QHI38933.1"/>
    <property type="molecule type" value="Genomic_DNA"/>
</dbReference>
<evidence type="ECO:0000256" key="6">
    <source>
        <dbReference type="ARBA" id="ARBA00023014"/>
    </source>
</evidence>
<evidence type="ECO:0000313" key="11">
    <source>
        <dbReference type="Proteomes" id="UP000464657"/>
    </source>
</evidence>
<dbReference type="CDD" id="cd01335">
    <property type="entry name" value="Radical_SAM"/>
    <property type="match status" value="1"/>
</dbReference>
<dbReference type="InterPro" id="IPR007197">
    <property type="entry name" value="rSAM"/>
</dbReference>
<dbReference type="RefSeq" id="WP_160131451.1">
    <property type="nucleotide sequence ID" value="NZ_CP019288.1"/>
</dbReference>
<dbReference type="KEGG" id="kan:IMCC3317_43330"/>
<keyword evidence="2" id="KW-0004">4Fe-4S</keyword>
<dbReference type="Pfam" id="PF04055">
    <property type="entry name" value="Radical_SAM"/>
    <property type="match status" value="1"/>
</dbReference>
<dbReference type="SMART" id="SM00729">
    <property type="entry name" value="Elp3"/>
    <property type="match status" value="1"/>
</dbReference>
<keyword evidence="4" id="KW-0479">Metal-binding</keyword>
<evidence type="ECO:0000313" key="10">
    <source>
        <dbReference type="EMBL" id="QHI38933.1"/>
    </source>
</evidence>
<dbReference type="SUPFAM" id="SSF102114">
    <property type="entry name" value="Radical SAM enzymes"/>
    <property type="match status" value="1"/>
</dbReference>
<dbReference type="Proteomes" id="UP000464657">
    <property type="component" value="Chromosome"/>
</dbReference>
<evidence type="ECO:0000259" key="9">
    <source>
        <dbReference type="PROSITE" id="PS51918"/>
    </source>
</evidence>
<keyword evidence="10" id="KW-0456">Lyase</keyword>
<name>A0A7L4ZQB6_9FLAO</name>
<keyword evidence="11" id="KW-1185">Reference proteome</keyword>
<keyword evidence="5" id="KW-0408">Iron</keyword>
<dbReference type="SFLD" id="SFLDS00029">
    <property type="entry name" value="Radical_SAM"/>
    <property type="match status" value="1"/>
</dbReference>
<dbReference type="InterPro" id="IPR006638">
    <property type="entry name" value="Elp3/MiaA/NifB-like_rSAM"/>
</dbReference>
<comment type="cofactor">
    <cofactor evidence="1">
        <name>[4Fe-4S] cluster</name>
        <dbReference type="ChEBI" id="CHEBI:49883"/>
    </cofactor>
</comment>
<gene>
    <name evidence="10" type="primary">moaA1</name>
    <name evidence="10" type="ORF">IMCC3317_43330</name>
</gene>
<dbReference type="OrthoDB" id="9763993at2"/>
<accession>A0A7L4ZQB6</accession>
<evidence type="ECO:0000256" key="8">
    <source>
        <dbReference type="ARBA" id="ARBA00039667"/>
    </source>
</evidence>
<evidence type="ECO:0000256" key="3">
    <source>
        <dbReference type="ARBA" id="ARBA00022691"/>
    </source>
</evidence>
<dbReference type="InterPro" id="IPR013785">
    <property type="entry name" value="Aldolase_TIM"/>
</dbReference>
<reference evidence="10 11" key="1">
    <citation type="journal article" date="2013" name="Int. J. Syst. Evol. Microbiol.">
        <title>Kordia antarctica sp. nov., isolated from Antarctic seawater.</title>
        <authorList>
            <person name="Baek K."/>
            <person name="Choi A."/>
            <person name="Kang I."/>
            <person name="Lee K."/>
            <person name="Cho J.C."/>
        </authorList>
    </citation>
    <scope>NUCLEOTIDE SEQUENCE [LARGE SCALE GENOMIC DNA]</scope>
    <source>
        <strain evidence="10 11">IMCC3317</strain>
    </source>
</reference>
<keyword evidence="3" id="KW-0949">S-adenosyl-L-methionine</keyword>
<dbReference type="SFLD" id="SFLDG01088">
    <property type="entry name" value="antiviral_proteins"/>
    <property type="match status" value="1"/>
</dbReference>
<sequence>MNTEIKQLKRKNRIGSTEKESRMAIPSVNFHLWQPCNMRCKFCFATFLDVKQTILPKGHLPEAEAVEVVKSLANYGFKKITFVGGEPLLCKWLPKLIRTAKELGLNTTVVTNGSKLTDEFLQQNKPYLDWIALSIDSLNKETNIKTGRTERKIPLTEAFYKDRINAIKAHGYKLKINTVVNAHNYKELMVDFIKEANPKRWKIFQVLPITGQNDGKIEDLKITTAQYESFLQRHEELAVCVPESNDAIKGSYVMVDPAGRFFDNAEGTHNYSKPILEAGVFEAIKAVNYDIVKFIDRKGFYNW</sequence>
<dbReference type="GO" id="GO:0051607">
    <property type="term" value="P:defense response to virus"/>
    <property type="evidence" value="ECO:0007669"/>
    <property type="project" value="UniProtKB-KW"/>
</dbReference>
<dbReference type="AlphaFoldDB" id="A0A7L4ZQB6"/>
<dbReference type="SFLD" id="SFLDG01067">
    <property type="entry name" value="SPASM/twitch_domain_containing"/>
    <property type="match status" value="1"/>
</dbReference>
<evidence type="ECO:0000256" key="5">
    <source>
        <dbReference type="ARBA" id="ARBA00023004"/>
    </source>
</evidence>
<dbReference type="PANTHER" id="PTHR21339:SF0">
    <property type="entry name" value="S-ADENOSYLMETHIONINE-DEPENDENT NUCLEOTIDE DEHYDRATASE RSAD2"/>
    <property type="match status" value="1"/>
</dbReference>
<feature type="domain" description="Radical SAM core" evidence="9">
    <location>
        <begin position="20"/>
        <end position="243"/>
    </location>
</feature>
<dbReference type="GO" id="GO:0046872">
    <property type="term" value="F:metal ion binding"/>
    <property type="evidence" value="ECO:0007669"/>
    <property type="project" value="UniProtKB-KW"/>
</dbReference>
<dbReference type="NCBIfam" id="NF038283">
    <property type="entry name" value="viperin_w_prok"/>
    <property type="match status" value="1"/>
</dbReference>
<evidence type="ECO:0000256" key="7">
    <source>
        <dbReference type="ARBA" id="ARBA00023118"/>
    </source>
</evidence>
<dbReference type="PROSITE" id="PS51918">
    <property type="entry name" value="RADICAL_SAM"/>
    <property type="match status" value="1"/>
</dbReference>
<protein>
    <recommendedName>
        <fullName evidence="8">S-adenosylmethionine-dependent nucleotide dehydratase</fullName>
    </recommendedName>
</protein>
<dbReference type="PANTHER" id="PTHR21339">
    <property type="entry name" value="RADICAL S-ADENOSYL METHIONINE DOMAIN-CONTAINING PROTEIN 2"/>
    <property type="match status" value="1"/>
</dbReference>
<evidence type="ECO:0000256" key="4">
    <source>
        <dbReference type="ARBA" id="ARBA00022723"/>
    </source>
</evidence>
<evidence type="ECO:0000256" key="1">
    <source>
        <dbReference type="ARBA" id="ARBA00001966"/>
    </source>
</evidence>
<dbReference type="GO" id="GO:0051539">
    <property type="term" value="F:4 iron, 4 sulfur cluster binding"/>
    <property type="evidence" value="ECO:0007669"/>
    <property type="project" value="UniProtKB-KW"/>
</dbReference>
<evidence type="ECO:0000256" key="2">
    <source>
        <dbReference type="ARBA" id="ARBA00022485"/>
    </source>
</evidence>
<dbReference type="GO" id="GO:0016829">
    <property type="term" value="F:lyase activity"/>
    <property type="evidence" value="ECO:0007669"/>
    <property type="project" value="UniProtKB-KW"/>
</dbReference>
<keyword evidence="6" id="KW-0411">Iron-sulfur</keyword>
<dbReference type="InterPro" id="IPR051196">
    <property type="entry name" value="RSAD2/Viperin_antiviral"/>
</dbReference>
<keyword evidence="7" id="KW-0051">Antiviral defense</keyword>
<organism evidence="10 11">
    <name type="scientific">Kordia antarctica</name>
    <dbReference type="NCBI Taxonomy" id="1218801"/>
    <lineage>
        <taxon>Bacteria</taxon>
        <taxon>Pseudomonadati</taxon>
        <taxon>Bacteroidota</taxon>
        <taxon>Flavobacteriia</taxon>
        <taxon>Flavobacteriales</taxon>
        <taxon>Flavobacteriaceae</taxon>
        <taxon>Kordia</taxon>
    </lineage>
</organism>
<proteinExistence type="predicted"/>